<evidence type="ECO:0000259" key="3">
    <source>
        <dbReference type="PROSITE" id="PS50022"/>
    </source>
</evidence>
<dbReference type="PROSITE" id="PS01286">
    <property type="entry name" value="FA58C_2"/>
    <property type="match status" value="1"/>
</dbReference>
<dbReference type="Gene3D" id="2.60.120.260">
    <property type="entry name" value="Galactose-binding domain-like"/>
    <property type="match status" value="2"/>
</dbReference>
<gene>
    <name evidence="5" type="ORF">LSH36_253g00027</name>
</gene>
<dbReference type="Pfam" id="PF00089">
    <property type="entry name" value="Trypsin"/>
    <property type="match status" value="1"/>
</dbReference>
<reference evidence="5" key="1">
    <citation type="journal article" date="2023" name="Mol. Biol. Evol.">
        <title>Third-Generation Sequencing Reveals the Adaptive Role of the Epigenome in Three Deep-Sea Polychaetes.</title>
        <authorList>
            <person name="Perez M."/>
            <person name="Aroh O."/>
            <person name="Sun Y."/>
            <person name="Lan Y."/>
            <person name="Juniper S.K."/>
            <person name="Young C.R."/>
            <person name="Angers B."/>
            <person name="Qian P.Y."/>
        </authorList>
    </citation>
    <scope>NUCLEOTIDE SEQUENCE</scope>
    <source>
        <strain evidence="5">P08H-3</strain>
    </source>
</reference>
<evidence type="ECO:0000256" key="1">
    <source>
        <dbReference type="ARBA" id="ARBA00023157"/>
    </source>
</evidence>
<evidence type="ECO:0000313" key="5">
    <source>
        <dbReference type="EMBL" id="KAK2154922.1"/>
    </source>
</evidence>
<keyword evidence="6" id="KW-1185">Reference proteome</keyword>
<organism evidence="5 6">
    <name type="scientific">Paralvinella palmiformis</name>
    <dbReference type="NCBI Taxonomy" id="53620"/>
    <lineage>
        <taxon>Eukaryota</taxon>
        <taxon>Metazoa</taxon>
        <taxon>Spiralia</taxon>
        <taxon>Lophotrochozoa</taxon>
        <taxon>Annelida</taxon>
        <taxon>Polychaeta</taxon>
        <taxon>Sedentaria</taxon>
        <taxon>Canalipalpata</taxon>
        <taxon>Terebellida</taxon>
        <taxon>Terebelliformia</taxon>
        <taxon>Alvinellidae</taxon>
        <taxon>Paralvinella</taxon>
    </lineage>
</organism>
<dbReference type="InterPro" id="IPR033116">
    <property type="entry name" value="TRYPSIN_SER"/>
</dbReference>
<dbReference type="PROSITE" id="PS50022">
    <property type="entry name" value="FA58C_3"/>
    <property type="match status" value="1"/>
</dbReference>
<dbReference type="Pfam" id="PF00754">
    <property type="entry name" value="F5_F8_type_C"/>
    <property type="match status" value="1"/>
</dbReference>
<dbReference type="SMART" id="SM00020">
    <property type="entry name" value="Tryp_SPc"/>
    <property type="match status" value="1"/>
</dbReference>
<comment type="caution">
    <text evidence="5">The sequence shown here is derived from an EMBL/GenBank/DDBJ whole genome shotgun (WGS) entry which is preliminary data.</text>
</comment>
<accession>A0AAD9JLK7</accession>
<dbReference type="PANTHER" id="PTHR24252:SF11">
    <property type="entry name" value="ATRIAL NATRIURETIC PEPTIDE-CONVERTING ENZYME ISOFORM X1"/>
    <property type="match status" value="1"/>
</dbReference>
<dbReference type="SUPFAM" id="SSF50494">
    <property type="entry name" value="Trypsin-like serine proteases"/>
    <property type="match status" value="1"/>
</dbReference>
<dbReference type="GO" id="GO:0004252">
    <property type="term" value="F:serine-type endopeptidase activity"/>
    <property type="evidence" value="ECO:0007669"/>
    <property type="project" value="InterPro"/>
</dbReference>
<dbReference type="Proteomes" id="UP001208570">
    <property type="component" value="Unassembled WGS sequence"/>
</dbReference>
<dbReference type="PANTHER" id="PTHR24252">
    <property type="entry name" value="ACROSIN-RELATED"/>
    <property type="match status" value="1"/>
</dbReference>
<dbReference type="SUPFAM" id="SSF49785">
    <property type="entry name" value="Galactose-binding domain-like"/>
    <property type="match status" value="2"/>
</dbReference>
<proteinExistence type="inferred from homology"/>
<evidence type="ECO:0000313" key="6">
    <source>
        <dbReference type="Proteomes" id="UP001208570"/>
    </source>
</evidence>
<dbReference type="InterPro" id="IPR000421">
    <property type="entry name" value="FA58C"/>
</dbReference>
<dbReference type="InterPro" id="IPR001254">
    <property type="entry name" value="Trypsin_dom"/>
</dbReference>
<dbReference type="InterPro" id="IPR009003">
    <property type="entry name" value="Peptidase_S1_PA"/>
</dbReference>
<protein>
    <submittedName>
        <fullName evidence="5">Uncharacterized protein</fullName>
    </submittedName>
</protein>
<sequence length="603" mass="68978">MSTILREYPDVNILKESVLLKTEHNCHEPLGVANSGLIPFYWLHGSDGFAYRGRLNKAYAWISTKPLYSEVNEKDPKQYSWLQTQGNPADDNWVTWYSLYYSDNCEIFRPMIDPDGYITRFHGNDDCNTTASAIFRDPVVTRCVRIVPLMRHGNRTALRIELLGCDVRVCREAIITHLSDEITFQNVSRFEEISSPNSSIVEISESRPHSYHLKPGENFVDRILTLPTRMTRGYAEFKFAAEQIVFGMVLYAAATRRQGGESQFIVTYSRNCDKWEAVREIKRVGDPLIFRESHGRYKTSWHTFPYPILAQCVRVIRKTTRYTSKISPIKAHFIGCGISHTCGLQKRMRRQKRVIGGLVSGSGQWPWLVSIQIKEHEGTDFYHVCGGTLIHPQMFENVTLNETDLADPDFLDNIRIVLGEHSLTLTEDTDVTSQVDKIITHEHFNRTFYIHDMAVLKLERPVRLTDHVTLVCATRDLALFSNDSDCRVVGWGRTNNGFPSRPHDAVVHLFTREQCQNIFSHLHITEDMLCAGHLDGRADACFGDSGGPLVCEHQGRWYQVGVVSWNIGCAMEGYPGVYSSVPDHLDWLQDILEDDQSDNPKRR</sequence>
<dbReference type="InterPro" id="IPR001314">
    <property type="entry name" value="Peptidase_S1A"/>
</dbReference>
<dbReference type="PROSITE" id="PS50240">
    <property type="entry name" value="TRYPSIN_DOM"/>
    <property type="match status" value="1"/>
</dbReference>
<evidence type="ECO:0000259" key="4">
    <source>
        <dbReference type="PROSITE" id="PS50240"/>
    </source>
</evidence>
<dbReference type="PRINTS" id="PR00722">
    <property type="entry name" value="CHYMOTRYPSIN"/>
</dbReference>
<dbReference type="FunFam" id="2.40.10.10:FF:000002">
    <property type="entry name" value="Transmembrane protease serine"/>
    <property type="match status" value="1"/>
</dbReference>
<evidence type="ECO:0000256" key="2">
    <source>
        <dbReference type="ARBA" id="ARBA00024195"/>
    </source>
</evidence>
<keyword evidence="1" id="KW-1015">Disulfide bond</keyword>
<dbReference type="CDD" id="cd00190">
    <property type="entry name" value="Tryp_SPc"/>
    <property type="match status" value="1"/>
</dbReference>
<dbReference type="PROSITE" id="PS00135">
    <property type="entry name" value="TRYPSIN_SER"/>
    <property type="match status" value="1"/>
</dbReference>
<feature type="domain" description="F5/8 type C" evidence="3">
    <location>
        <begin position="26"/>
        <end position="165"/>
    </location>
</feature>
<dbReference type="InterPro" id="IPR043504">
    <property type="entry name" value="Peptidase_S1_PA_chymotrypsin"/>
</dbReference>
<dbReference type="AlphaFoldDB" id="A0AAD9JLK7"/>
<dbReference type="GO" id="GO:0006508">
    <property type="term" value="P:proteolysis"/>
    <property type="evidence" value="ECO:0007669"/>
    <property type="project" value="InterPro"/>
</dbReference>
<dbReference type="InterPro" id="IPR008979">
    <property type="entry name" value="Galactose-bd-like_sf"/>
</dbReference>
<name>A0AAD9JLK7_9ANNE</name>
<dbReference type="Gene3D" id="2.40.10.10">
    <property type="entry name" value="Trypsin-like serine proteases"/>
    <property type="match status" value="1"/>
</dbReference>
<dbReference type="EMBL" id="JAODUP010000253">
    <property type="protein sequence ID" value="KAK2154922.1"/>
    <property type="molecule type" value="Genomic_DNA"/>
</dbReference>
<comment type="similarity">
    <text evidence="2">Belongs to the peptidase S1 family. CLIP subfamily.</text>
</comment>
<feature type="domain" description="Peptidase S1" evidence="4">
    <location>
        <begin position="354"/>
        <end position="593"/>
    </location>
</feature>